<dbReference type="PROSITE" id="PS51257">
    <property type="entry name" value="PROKAR_LIPOPROTEIN"/>
    <property type="match status" value="1"/>
</dbReference>
<evidence type="ECO:0000313" key="2">
    <source>
        <dbReference type="Proteomes" id="UP000199036"/>
    </source>
</evidence>
<proteinExistence type="predicted"/>
<keyword evidence="2" id="KW-1185">Reference proteome</keyword>
<accession>A0A1I5F9C4</accession>
<name>A0A1I5F9C4_9FLAO</name>
<dbReference type="RefSeq" id="WP_091525635.1">
    <property type="nucleotide sequence ID" value="NZ_FOVI01000026.1"/>
</dbReference>
<dbReference type="EMBL" id="FOVI01000026">
    <property type="protein sequence ID" value="SFO20355.1"/>
    <property type="molecule type" value="Genomic_DNA"/>
</dbReference>
<reference evidence="2" key="1">
    <citation type="submission" date="2016-10" db="EMBL/GenBank/DDBJ databases">
        <authorList>
            <person name="Varghese N."/>
            <person name="Submissions S."/>
        </authorList>
    </citation>
    <scope>NUCLEOTIDE SEQUENCE [LARGE SCALE GENOMIC DNA]</scope>
    <source>
        <strain evidence="2">DS-12</strain>
    </source>
</reference>
<protein>
    <recommendedName>
        <fullName evidence="3">Lipoprotein</fullName>
    </recommendedName>
</protein>
<evidence type="ECO:0008006" key="3">
    <source>
        <dbReference type="Google" id="ProtNLM"/>
    </source>
</evidence>
<dbReference type="Proteomes" id="UP000199036">
    <property type="component" value="Unassembled WGS sequence"/>
</dbReference>
<organism evidence="1 2">
    <name type="scientific">Paenimyroides ummariense</name>
    <dbReference type="NCBI Taxonomy" id="913024"/>
    <lineage>
        <taxon>Bacteria</taxon>
        <taxon>Pseudomonadati</taxon>
        <taxon>Bacteroidota</taxon>
        <taxon>Flavobacteriia</taxon>
        <taxon>Flavobacteriales</taxon>
        <taxon>Flavobacteriaceae</taxon>
        <taxon>Paenimyroides</taxon>
    </lineage>
</organism>
<evidence type="ECO:0000313" key="1">
    <source>
        <dbReference type="EMBL" id="SFO20355.1"/>
    </source>
</evidence>
<gene>
    <name evidence="1" type="ORF">SAMN05421741_12611</name>
</gene>
<dbReference type="AlphaFoldDB" id="A0A1I5F9C4"/>
<dbReference type="STRING" id="913024.SAMN05421741_12611"/>
<sequence>MIRISLILIYLLLVTSCKQTIHENSNQDKVYYGKFFYCNVGVTTIKSINCEEFIENLESSISYFEIYEREFGEKITINIHNPDSINFKPNYIDVRYKLEFDNNIICVDYFGYYSLNDKIMGKFKDFNLIIEYINKNKDKSIRLKELPDIISIE</sequence>
<dbReference type="OrthoDB" id="1443642at2"/>